<feature type="chain" id="PRO_5042888300" evidence="1">
    <location>
        <begin position="27"/>
        <end position="310"/>
    </location>
</feature>
<feature type="signal peptide" evidence="1">
    <location>
        <begin position="1"/>
        <end position="26"/>
    </location>
</feature>
<reference evidence="2 3" key="1">
    <citation type="submission" date="2024-02" db="EMBL/GenBank/DDBJ databases">
        <title>Chromosome-scale genome assembly of the rough periwinkle Littorina saxatilis.</title>
        <authorList>
            <person name="De Jode A."/>
            <person name="Faria R."/>
            <person name="Formenti G."/>
            <person name="Sims Y."/>
            <person name="Smith T.P."/>
            <person name="Tracey A."/>
            <person name="Wood J.M.D."/>
            <person name="Zagrodzka Z.B."/>
            <person name="Johannesson K."/>
            <person name="Butlin R.K."/>
            <person name="Leder E.H."/>
        </authorList>
    </citation>
    <scope>NUCLEOTIDE SEQUENCE [LARGE SCALE GENOMIC DNA]</scope>
    <source>
        <strain evidence="2">Snail1</strain>
        <tissue evidence="2">Muscle</tissue>
    </source>
</reference>
<accession>A0AAN9G9W3</accession>
<evidence type="ECO:0000256" key="1">
    <source>
        <dbReference type="SAM" id="SignalP"/>
    </source>
</evidence>
<dbReference type="EMBL" id="JBAMIC010000011">
    <property type="protein sequence ID" value="KAK7101043.1"/>
    <property type="molecule type" value="Genomic_DNA"/>
</dbReference>
<dbReference type="Proteomes" id="UP001374579">
    <property type="component" value="Unassembled WGS sequence"/>
</dbReference>
<keyword evidence="3" id="KW-1185">Reference proteome</keyword>
<dbReference type="AlphaFoldDB" id="A0AAN9G9W3"/>
<comment type="caution">
    <text evidence="2">The sequence shown here is derived from an EMBL/GenBank/DDBJ whole genome shotgun (WGS) entry which is preliminary data.</text>
</comment>
<gene>
    <name evidence="2" type="ORF">V1264_023889</name>
</gene>
<sequence length="310" mass="34763">MATRKLDRRLPFYVVVLVLCTNSVTASRVVSSNTTHSTHDNITKGDSGVSCTKIGRRCLTGIDCVDKECVCPPGQKGNGEIECVDNENFLCTVSADPHLHSYGLSRTDVDLPCRYRLTRYLTEHRTAATSESRCTVEVYVTNELNMGQYYVRSVSISLSAQDSGEQVHHEFEVRKFGVSEDQIFNYQSNVTRTQSVWGSATHETVNGVDVYPTFDEENNFAVLWVPECATRIKYRAYDRSQHRQHQLPGISIMAPPDSKFLPTFGNYPHSLCGTFTDNETLYADRATGLGLFNKDLGVIYDILTEKASQK</sequence>
<proteinExistence type="predicted"/>
<evidence type="ECO:0000313" key="2">
    <source>
        <dbReference type="EMBL" id="KAK7101043.1"/>
    </source>
</evidence>
<protein>
    <submittedName>
        <fullName evidence="2">Uncharacterized protein</fullName>
    </submittedName>
</protein>
<organism evidence="2 3">
    <name type="scientific">Littorina saxatilis</name>
    <dbReference type="NCBI Taxonomy" id="31220"/>
    <lineage>
        <taxon>Eukaryota</taxon>
        <taxon>Metazoa</taxon>
        <taxon>Spiralia</taxon>
        <taxon>Lophotrochozoa</taxon>
        <taxon>Mollusca</taxon>
        <taxon>Gastropoda</taxon>
        <taxon>Caenogastropoda</taxon>
        <taxon>Littorinimorpha</taxon>
        <taxon>Littorinoidea</taxon>
        <taxon>Littorinidae</taxon>
        <taxon>Littorina</taxon>
    </lineage>
</organism>
<evidence type="ECO:0000313" key="3">
    <source>
        <dbReference type="Proteomes" id="UP001374579"/>
    </source>
</evidence>
<name>A0AAN9G9W3_9CAEN</name>
<keyword evidence="1" id="KW-0732">Signal</keyword>